<evidence type="ECO:0000256" key="1">
    <source>
        <dbReference type="SAM" id="MobiDB-lite"/>
    </source>
</evidence>
<evidence type="ECO:0000313" key="3">
    <source>
        <dbReference type="Proteomes" id="UP000186922"/>
    </source>
</evidence>
<dbReference type="Proteomes" id="UP000186922">
    <property type="component" value="Unassembled WGS sequence"/>
</dbReference>
<evidence type="ECO:0000313" key="2">
    <source>
        <dbReference type="EMBL" id="GAU93115.1"/>
    </source>
</evidence>
<dbReference type="OrthoDB" id="10477376at2759"/>
<gene>
    <name evidence="2" type="primary">RvY_05102-1</name>
    <name evidence="2" type="synonym">RvY_05102.1</name>
    <name evidence="2" type="ORF">RvY_05102</name>
</gene>
<dbReference type="EMBL" id="BDGG01000002">
    <property type="protein sequence ID" value="GAU93115.1"/>
    <property type="molecule type" value="Genomic_DNA"/>
</dbReference>
<accession>A0A1D1UXF7</accession>
<protein>
    <submittedName>
        <fullName evidence="2">Uncharacterized protein</fullName>
    </submittedName>
</protein>
<comment type="caution">
    <text evidence="2">The sequence shown here is derived from an EMBL/GenBank/DDBJ whole genome shotgun (WGS) entry which is preliminary data.</text>
</comment>
<reference evidence="2 3" key="1">
    <citation type="journal article" date="2016" name="Nat. Commun.">
        <title>Extremotolerant tardigrade genome and improved radiotolerance of human cultured cells by tardigrade-unique protein.</title>
        <authorList>
            <person name="Hashimoto T."/>
            <person name="Horikawa D.D."/>
            <person name="Saito Y."/>
            <person name="Kuwahara H."/>
            <person name="Kozuka-Hata H."/>
            <person name="Shin-I T."/>
            <person name="Minakuchi Y."/>
            <person name="Ohishi K."/>
            <person name="Motoyama A."/>
            <person name="Aizu T."/>
            <person name="Enomoto A."/>
            <person name="Kondo K."/>
            <person name="Tanaka S."/>
            <person name="Hara Y."/>
            <person name="Koshikawa S."/>
            <person name="Sagara H."/>
            <person name="Miura T."/>
            <person name="Yokobori S."/>
            <person name="Miyagawa K."/>
            <person name="Suzuki Y."/>
            <person name="Kubo T."/>
            <person name="Oyama M."/>
            <person name="Kohara Y."/>
            <person name="Fujiyama A."/>
            <person name="Arakawa K."/>
            <person name="Katayama T."/>
            <person name="Toyoda A."/>
            <person name="Kunieda T."/>
        </authorList>
    </citation>
    <scope>NUCLEOTIDE SEQUENCE [LARGE SCALE GENOMIC DNA]</scope>
    <source>
        <strain evidence="2 3">YOKOZUNA-1</strain>
    </source>
</reference>
<sequence>MADNGDNEEIQERSEAVEEDKSGAAVMRQCKEALIEGSRPLPTAPKCAFDFGNSLIVDCLRFTIGDAVNRLQATESAGTPVYMMSLISSSSRTGNNFFRISSKTGQVILQKTPHGGIFVETYSVTAMNVAELSCPPLILTKKKMYKPTQRQQ</sequence>
<name>A0A1D1UXF7_RAMVA</name>
<organism evidence="2 3">
    <name type="scientific">Ramazzottius varieornatus</name>
    <name type="common">Water bear</name>
    <name type="synonym">Tardigrade</name>
    <dbReference type="NCBI Taxonomy" id="947166"/>
    <lineage>
        <taxon>Eukaryota</taxon>
        <taxon>Metazoa</taxon>
        <taxon>Ecdysozoa</taxon>
        <taxon>Tardigrada</taxon>
        <taxon>Eutardigrada</taxon>
        <taxon>Parachela</taxon>
        <taxon>Hypsibioidea</taxon>
        <taxon>Ramazzottiidae</taxon>
        <taxon>Ramazzottius</taxon>
    </lineage>
</organism>
<keyword evidence="3" id="KW-1185">Reference proteome</keyword>
<feature type="compositionally biased region" description="Basic and acidic residues" evidence="1">
    <location>
        <begin position="10"/>
        <end position="22"/>
    </location>
</feature>
<feature type="region of interest" description="Disordered" evidence="1">
    <location>
        <begin position="1"/>
        <end position="23"/>
    </location>
</feature>
<dbReference type="AlphaFoldDB" id="A0A1D1UXF7"/>
<proteinExistence type="predicted"/>